<dbReference type="AGR" id="ZFIN:ZDB-GENE-030131-4214"/>
<reference evidence="9" key="5">
    <citation type="submission" date="2025-04" db="UniProtKB">
        <authorList>
            <consortium name="RefSeq"/>
        </authorList>
    </citation>
    <scope>IDENTIFICATION</scope>
    <source>
        <strain evidence="9">Tuebingen</strain>
    </source>
</reference>
<dbReference type="GO" id="GO:0008270">
    <property type="term" value="F:zinc ion binding"/>
    <property type="evidence" value="ECO:0007669"/>
    <property type="project" value="UniProtKB-KW"/>
</dbReference>
<feature type="compositionally biased region" description="Basic residues" evidence="5">
    <location>
        <begin position="76"/>
        <end position="102"/>
    </location>
</feature>
<dbReference type="Proteomes" id="UP000000437">
    <property type="component" value="Chromosome 8"/>
</dbReference>
<dbReference type="STRING" id="7955.ENSDARP00000147826"/>
<dbReference type="GO" id="GO:0008327">
    <property type="term" value="F:methyl-CpG binding"/>
    <property type="evidence" value="ECO:0000318"/>
    <property type="project" value="GO_Central"/>
</dbReference>
<dbReference type="GeneTree" id="ENSGT00940000169444"/>
<dbReference type="GO" id="GO:0006346">
    <property type="term" value="P:DNA methylation-dependent constitutive heterochromatin formation"/>
    <property type="evidence" value="ECO:0000318"/>
    <property type="project" value="GO_Central"/>
</dbReference>
<dbReference type="Ensembl" id="ENSDART00000180490.1">
    <property type="protein sequence ID" value="ENSDARP00000147826.1"/>
    <property type="gene ID" value="ENSDARG00000101205.2"/>
</dbReference>
<proteinExistence type="predicted"/>
<feature type="compositionally biased region" description="Basic and acidic residues" evidence="5">
    <location>
        <begin position="103"/>
        <end position="116"/>
    </location>
</feature>
<reference evidence="9" key="2">
    <citation type="journal article" date="2015" name="Nat. Commun.">
        <title>RFX transcription factors are essential for hearing in mice.</title>
        <authorList>
            <person name="Elkon R."/>
            <person name="Milon B."/>
            <person name="Morrison L."/>
            <person name="Shah M."/>
            <person name="Vijayakumar S."/>
            <person name="Racherla M."/>
            <person name="Leitch C.C."/>
            <person name="Silipino L."/>
            <person name="Hadi S."/>
            <person name="Weiss-Gayet M."/>
            <person name="Barras E."/>
            <person name="Schmid C.D."/>
            <person name="Ait-Lounis A."/>
            <person name="Barnes A."/>
            <person name="Song Y."/>
            <person name="Eisenman D.J."/>
            <person name="Eliyahu E."/>
            <person name="Frolenkov G.I."/>
            <person name="Strome S.E."/>
            <person name="Durand B."/>
            <person name="Zaghloul N.A."/>
            <person name="Jones S.M."/>
            <person name="Reith W."/>
            <person name="Hertzano R."/>
        </authorList>
    </citation>
    <scope>NUCLEOTIDE SEQUENCE</scope>
    <source>
        <strain evidence="9">Tuebingen</strain>
    </source>
</reference>
<dbReference type="SMR" id="A0A2R8Q213"/>
<accession>A0A8M1P7D0</accession>
<evidence type="ECO:0000313" key="10">
    <source>
        <dbReference type="ZFIN" id="ZDB-GENE-030131-4214"/>
    </source>
</evidence>
<dbReference type="Bgee" id="ENSDARG00000101205">
    <property type="expression patterns" value="Expressed in mature ovarian follicle and 24 other cell types or tissues"/>
</dbReference>
<dbReference type="AlphaFoldDB" id="A0A2R8Q213"/>
<evidence type="ECO:0000256" key="4">
    <source>
        <dbReference type="PROSITE-ProRule" id="PRU00509"/>
    </source>
</evidence>
<sequence length="797" mass="89878">MTDELNELSPESEILKPEDAVPAYLNEMHPIGEDVDSDVEDDDMSCKVTVELLPDWLKPMEEEEVGVDELMSAGRINRRKTKEKPPKVKRGRGRPPKIRHGLSRSEFKKGLHADRTMKKKRVGSLMSRKRLSRKATSVPDPSLKAEVLPRTRQRVVRSSTSTPQSTKQVPDSPAGGTSAEFNSPPRLTRVSPPSIDTSRRSFVHSPSVKVGNVTQQIISTEPGKDVSELPLQLWLCPSLEPISPTQTQEILSQQTVGSPNFPEASLNGTMTVKESLTMTVKESLPLLSECEGCGCPFSAQKHGDTLCYRCRIKREKKRSPPNILCRKVRQDQWEVEKEKHPRKQMLQRPQRYGKTENDIVPDGGDDDDEEYWRLKKRNRRMCQRCDACRRDTDCGKCDFCMDKPKFGGSNKKRQKCRLRQCKFQSKLQFRNGMKGVPTSSLSPIKKMIKSNKLLKIKKRGRPRKKKFKNDPWEEEEEDYEVSDNDEDDQELRSSEMNGSQVRKHGKWSYTFKEDEDDAAYVEDVVDANIEEDSVILDNERSVMASNEMYNTTSGLSSQGLYYNVSGMPLSSHLIGSAPICNSGAVAMGEVIGSVPMADEMSQNGFLQIEMVKVGSSPSHYREEQQNTQQMHIADPQQEHTPVITQIFSLAGPETESDRDPGLIELFTSLGQSVLPAHWVCVIAKGPVLQLLQCSKLSTMADTVVQIEKGFFYQVTVQNQPLLLMHSLYSRHPTCLEKVEHVVSLLLDLEALGVCQGYQNFQMCSPWEPKMCVRAALCDLLIPKDDEHCGKCSQPVEG</sequence>
<dbReference type="PaxDb" id="7955-ENSDARP00000112375"/>
<organism evidence="7">
    <name type="scientific">Danio rerio</name>
    <name type="common">Zebrafish</name>
    <name type="synonym">Brachydanio rerio</name>
    <dbReference type="NCBI Taxonomy" id="7955"/>
    <lineage>
        <taxon>Eukaryota</taxon>
        <taxon>Metazoa</taxon>
        <taxon>Chordata</taxon>
        <taxon>Craniata</taxon>
        <taxon>Vertebrata</taxon>
        <taxon>Euteleostomi</taxon>
        <taxon>Actinopterygii</taxon>
        <taxon>Neopterygii</taxon>
        <taxon>Teleostei</taxon>
        <taxon>Ostariophysi</taxon>
        <taxon>Cypriniformes</taxon>
        <taxon>Danionidae</taxon>
        <taxon>Danioninae</taxon>
        <taxon>Danio</taxon>
    </lineage>
</organism>
<dbReference type="OrthoDB" id="10072024at2759"/>
<evidence type="ECO:0000256" key="3">
    <source>
        <dbReference type="ARBA" id="ARBA00022833"/>
    </source>
</evidence>
<dbReference type="KEGG" id="dre:797143"/>
<feature type="region of interest" description="Disordered" evidence="5">
    <location>
        <begin position="74"/>
        <end position="203"/>
    </location>
</feature>
<dbReference type="PROSITE" id="PS51058">
    <property type="entry name" value="ZF_CXXC"/>
    <property type="match status" value="1"/>
</dbReference>
<evidence type="ECO:0000313" key="9">
    <source>
        <dbReference type="RefSeq" id="NP_001296818.1"/>
    </source>
</evidence>
<dbReference type="EMBL" id="CR931813">
    <property type="status" value="NOT_ANNOTATED_CDS"/>
    <property type="molecule type" value="Genomic_DNA"/>
</dbReference>
<gene>
    <name evidence="7 9 10" type="primary">mbd1a</name>
    <name evidence="9" type="synonym">fc39d12</name>
    <name evidence="9" type="synonym">fc83c09</name>
    <name evidence="9" type="synonym">im:7136442</name>
    <name evidence="9" type="synonym">si:dkey-242k1.6</name>
    <name evidence="9" type="synonym">wu:fc39d12</name>
    <name evidence="9" type="synonym">wu:fc83c09</name>
</gene>
<dbReference type="RefSeq" id="NP_001296818.1">
    <property type="nucleotide sequence ID" value="NM_001309889.1"/>
</dbReference>
<evidence type="ECO:0000256" key="5">
    <source>
        <dbReference type="SAM" id="MobiDB-lite"/>
    </source>
</evidence>
<feature type="compositionally biased region" description="Acidic residues" evidence="5">
    <location>
        <begin position="472"/>
        <end position="489"/>
    </location>
</feature>
<keyword evidence="1" id="KW-0479">Metal-binding</keyword>
<dbReference type="GeneID" id="797143"/>
<dbReference type="ExpressionAtlas" id="A0A2R8Q213">
    <property type="expression patterns" value="baseline and differential"/>
</dbReference>
<evidence type="ECO:0000259" key="6">
    <source>
        <dbReference type="PROSITE" id="PS51058"/>
    </source>
</evidence>
<keyword evidence="2 4" id="KW-0863">Zinc-finger</keyword>
<dbReference type="InterPro" id="IPR002857">
    <property type="entry name" value="Znf_CXXC"/>
</dbReference>
<reference evidence="7 8" key="1">
    <citation type="journal article" date="2013" name="Nature">
        <title>The zebrafish reference genome sequence and its relationship to the human genome.</title>
        <authorList>
            <consortium name="Genome Reference Consortium Zebrafish"/>
            <person name="Howe K."/>
            <person name="Clark M.D."/>
            <person name="Torroja C.F."/>
            <person name="Torrance J."/>
            <person name="Berthelot C."/>
            <person name="Muffato M."/>
            <person name="Collins J.E."/>
            <person name="Humphray S."/>
            <person name="McLaren K."/>
            <person name="Matthews L."/>
            <person name="McLaren S."/>
            <person name="Sealy I."/>
            <person name="Caccamo M."/>
            <person name="Churcher C."/>
            <person name="Scott C."/>
            <person name="Barrett J.C."/>
            <person name="Koch R."/>
            <person name="Rauch G.J."/>
            <person name="White S."/>
            <person name="Chow W."/>
            <person name="Kilian B."/>
            <person name="Quintais L.T."/>
            <person name="Guerra-Assuncao J.A."/>
            <person name="Zhou Y."/>
            <person name="Gu Y."/>
            <person name="Yen J."/>
            <person name="Vogel J.H."/>
            <person name="Eyre T."/>
            <person name="Redmond S."/>
            <person name="Banerjee R."/>
            <person name="Chi J."/>
            <person name="Fu B."/>
            <person name="Langley E."/>
            <person name="Maguire S.F."/>
            <person name="Laird G.K."/>
            <person name="Lloyd D."/>
            <person name="Kenyon E."/>
            <person name="Donaldson S."/>
            <person name="Sehra H."/>
            <person name="Almeida-King J."/>
            <person name="Loveland J."/>
            <person name="Trevanion S."/>
            <person name="Jones M."/>
            <person name="Quail M."/>
            <person name="Willey D."/>
            <person name="Hunt A."/>
            <person name="Burton J."/>
            <person name="Sims S."/>
            <person name="McLay K."/>
            <person name="Plumb B."/>
            <person name="Davis J."/>
            <person name="Clee C."/>
            <person name="Oliver K."/>
            <person name="Clark R."/>
            <person name="Riddle C."/>
            <person name="Elliot D."/>
            <person name="Eliott D."/>
            <person name="Threadgold G."/>
            <person name="Harden G."/>
            <person name="Ware D."/>
            <person name="Begum S."/>
            <person name="Mortimore B."/>
            <person name="Mortimer B."/>
            <person name="Kerry G."/>
            <person name="Heath P."/>
            <person name="Phillimore B."/>
            <person name="Tracey A."/>
            <person name="Corby N."/>
            <person name="Dunn M."/>
            <person name="Johnson C."/>
            <person name="Wood J."/>
            <person name="Clark S."/>
            <person name="Pelan S."/>
            <person name="Griffiths G."/>
            <person name="Smith M."/>
            <person name="Glithero R."/>
            <person name="Howden P."/>
            <person name="Barker N."/>
            <person name="Lloyd C."/>
            <person name="Stevens C."/>
            <person name="Harley J."/>
            <person name="Holt K."/>
            <person name="Panagiotidis G."/>
            <person name="Lovell J."/>
            <person name="Beasley H."/>
            <person name="Henderson C."/>
            <person name="Gordon D."/>
            <person name="Auger K."/>
            <person name="Wright D."/>
            <person name="Collins J."/>
            <person name="Raisen C."/>
            <person name="Dyer L."/>
            <person name="Leung K."/>
            <person name="Robertson L."/>
            <person name="Ambridge K."/>
            <person name="Leongamornlert D."/>
            <person name="McGuire S."/>
            <person name="Gilderthorp R."/>
            <person name="Griffiths C."/>
            <person name="Manthravadi D."/>
            <person name="Nichol S."/>
            <person name="Barker G."/>
            <person name="Whitehead S."/>
            <person name="Kay M."/>
            <person name="Brown J."/>
            <person name="Murnane C."/>
            <person name="Gray E."/>
            <person name="Humphries M."/>
            <person name="Sycamore N."/>
            <person name="Barker D."/>
            <person name="Saunders D."/>
            <person name="Wallis J."/>
            <person name="Babbage A."/>
            <person name="Hammond S."/>
            <person name="Mashreghi-Mohammadi M."/>
            <person name="Barr L."/>
            <person name="Martin S."/>
            <person name="Wray P."/>
            <person name="Ellington A."/>
            <person name="Matthews N."/>
            <person name="Ellwood M."/>
            <person name="Woodmansey R."/>
            <person name="Clark G."/>
            <person name="Cooper J."/>
            <person name="Cooper J."/>
            <person name="Tromans A."/>
            <person name="Grafham D."/>
            <person name="Skuce C."/>
            <person name="Pandian R."/>
            <person name="Andrews R."/>
            <person name="Harrison E."/>
            <person name="Kimberley A."/>
            <person name="Garnett J."/>
            <person name="Fosker N."/>
            <person name="Hall R."/>
            <person name="Garner P."/>
            <person name="Kelly D."/>
            <person name="Bird C."/>
            <person name="Palmer S."/>
            <person name="Gehring I."/>
            <person name="Berger A."/>
            <person name="Dooley C.M."/>
            <person name="Ersan-Urun Z."/>
            <person name="Eser C."/>
            <person name="Geiger H."/>
            <person name="Geisler M."/>
            <person name="Karotki L."/>
            <person name="Kirn A."/>
            <person name="Konantz J."/>
            <person name="Konantz M."/>
            <person name="Oberlander M."/>
            <person name="Rudolph-Geiger S."/>
            <person name="Teucke M."/>
            <person name="Lanz C."/>
            <person name="Raddatz G."/>
            <person name="Osoegawa K."/>
            <person name="Zhu B."/>
            <person name="Rapp A."/>
            <person name="Widaa S."/>
            <person name="Langford C."/>
            <person name="Yang F."/>
            <person name="Schuster S.C."/>
            <person name="Carter N.P."/>
            <person name="Harrow J."/>
            <person name="Ning Z."/>
            <person name="Herrero J."/>
            <person name="Searle S.M."/>
            <person name="Enright A."/>
            <person name="Geisler R."/>
            <person name="Plasterk R.H."/>
            <person name="Lee C."/>
            <person name="Westerfield M."/>
            <person name="de Jong P.J."/>
            <person name="Zon L.I."/>
            <person name="Postlethwait J.H."/>
            <person name="Nusslein-Volhard C."/>
            <person name="Hubbard T.J."/>
            <person name="Roest Crollius H."/>
            <person name="Rogers J."/>
            <person name="Stemple D.L."/>
        </authorList>
    </citation>
    <scope>NUCLEOTIDE SEQUENCE [LARGE SCALE GENOMIC DNA]</scope>
    <source>
        <strain evidence="7">Tuebingen</strain>
    </source>
</reference>
<name>A0A2R8Q213_DANRE</name>
<protein>
    <submittedName>
        <fullName evidence="7 9">Methyl-CpG-binding domain protein 1a</fullName>
    </submittedName>
</protein>
<feature type="domain" description="CXXC-type" evidence="6">
    <location>
        <begin position="375"/>
        <end position="422"/>
    </location>
</feature>
<evidence type="ECO:0000313" key="7">
    <source>
        <dbReference type="Ensembl" id="ENSDARP00000147826"/>
    </source>
</evidence>
<evidence type="ECO:0000256" key="2">
    <source>
        <dbReference type="ARBA" id="ARBA00022771"/>
    </source>
</evidence>
<feature type="compositionally biased region" description="Basic residues" evidence="5">
    <location>
        <begin position="117"/>
        <end position="133"/>
    </location>
</feature>
<dbReference type="GO" id="GO:0005634">
    <property type="term" value="C:nucleus"/>
    <property type="evidence" value="ECO:0000318"/>
    <property type="project" value="GO_Central"/>
</dbReference>
<reference evidence="7" key="4">
    <citation type="submission" date="2018-04" db="UniProtKB">
        <authorList>
            <consortium name="Ensembl"/>
        </authorList>
    </citation>
    <scope>IDENTIFICATION</scope>
    <source>
        <strain evidence="7">Tuebingen</strain>
    </source>
</reference>
<evidence type="ECO:0000313" key="8">
    <source>
        <dbReference type="Proteomes" id="UP000000437"/>
    </source>
</evidence>
<feature type="region of interest" description="Disordered" evidence="5">
    <location>
        <begin position="1"/>
        <end position="21"/>
    </location>
</feature>
<dbReference type="ZFIN" id="ZDB-GENE-030131-4214">
    <property type="gene designation" value="mbd1a"/>
</dbReference>
<keyword evidence="3" id="KW-0862">Zinc</keyword>
<dbReference type="GlyGen" id="A0A2R8Q213">
    <property type="glycosylation" value="1 site"/>
</dbReference>
<reference evidence="9" key="3">
    <citation type="journal article" date="2016" name="BMC Genomics">
        <title>Gene evolution and gene expression after whole genome duplication in fish: the PhyloFish database.</title>
        <authorList>
            <person name="Pasquier J."/>
            <person name="Cabau C."/>
            <person name="Nguyen T."/>
            <person name="Jouanno E."/>
            <person name="Severac D."/>
            <person name="Braasch I."/>
            <person name="Journot L."/>
            <person name="Pontarotti P."/>
            <person name="Klopp C."/>
            <person name="Postlethwait J.H."/>
            <person name="Guiguen Y."/>
            <person name="Bobe J."/>
        </authorList>
    </citation>
    <scope>NUCLEOTIDE SEQUENCE</scope>
    <source>
        <strain evidence="9">Tuebingen</strain>
    </source>
</reference>
<dbReference type="CTD" id="797143"/>
<dbReference type="OMA" id="EMMEESR"/>
<keyword evidence="8" id="KW-1185">Reference proteome</keyword>
<dbReference type="EMBL" id="FQ377654">
    <property type="status" value="NOT_ANNOTATED_CDS"/>
    <property type="molecule type" value="Genomic_DNA"/>
</dbReference>
<dbReference type="GO" id="GO:0000122">
    <property type="term" value="P:negative regulation of transcription by RNA polymerase II"/>
    <property type="evidence" value="ECO:0000318"/>
    <property type="project" value="GO_Central"/>
</dbReference>
<feature type="region of interest" description="Disordered" evidence="5">
    <location>
        <begin position="459"/>
        <end position="503"/>
    </location>
</feature>
<evidence type="ECO:0000256" key="1">
    <source>
        <dbReference type="ARBA" id="ARBA00022723"/>
    </source>
</evidence>
<accession>A0A2R8Q213</accession>
<dbReference type="Pfam" id="PF02008">
    <property type="entry name" value="zf-CXXC"/>
    <property type="match status" value="1"/>
</dbReference>